<name>A0A1G9YN91_9FIRM</name>
<dbReference type="AlphaFoldDB" id="A0A1G9YN91"/>
<dbReference type="RefSeq" id="WP_074521888.1">
    <property type="nucleotide sequence ID" value="NZ_FNHZ01000006.1"/>
</dbReference>
<dbReference type="EMBL" id="FNHZ01000006">
    <property type="protein sequence ID" value="SDN09913.1"/>
    <property type="molecule type" value="Genomic_DNA"/>
</dbReference>
<feature type="transmembrane region" description="Helical" evidence="1">
    <location>
        <begin position="7"/>
        <end position="25"/>
    </location>
</feature>
<evidence type="ECO:0000313" key="3">
    <source>
        <dbReference type="Proteomes" id="UP000187651"/>
    </source>
</evidence>
<dbReference type="OrthoDB" id="3169575at2"/>
<keyword evidence="1" id="KW-0472">Membrane</keyword>
<protein>
    <recommendedName>
        <fullName evidence="4">CvpA family protein</fullName>
    </recommendedName>
</protein>
<proteinExistence type="predicted"/>
<gene>
    <name evidence="2" type="ORF">SAMN05216544_1842</name>
</gene>
<organism evidence="2 3">
    <name type="scientific">Lachnospira pectinoschiza</name>
    <dbReference type="NCBI Taxonomy" id="28052"/>
    <lineage>
        <taxon>Bacteria</taxon>
        <taxon>Bacillati</taxon>
        <taxon>Bacillota</taxon>
        <taxon>Clostridia</taxon>
        <taxon>Lachnospirales</taxon>
        <taxon>Lachnospiraceae</taxon>
        <taxon>Lachnospira</taxon>
    </lineage>
</organism>
<accession>A0A1G9YN91</accession>
<keyword evidence="1" id="KW-0812">Transmembrane</keyword>
<dbReference type="Proteomes" id="UP000187651">
    <property type="component" value="Unassembled WGS sequence"/>
</dbReference>
<keyword evidence="3" id="KW-1185">Reference proteome</keyword>
<feature type="transmembrane region" description="Helical" evidence="1">
    <location>
        <begin position="85"/>
        <end position="109"/>
    </location>
</feature>
<sequence length="568" mass="63074">MKNYLSHIISAIITLVLTIIMYYIFIPPINLTSGDFWFFIIMVFIIATVVSGFGQFVQIFARATYSSRGFKSKKKKPATVKYKDLGTFTKVSSLIALGIVAIFIIFSFFSSKLINAKAYSKILQVEEGEISDLPSVSNTSAIALMDTDSAKKLGDREIGTLSSVVSQYDIEDDSYTQLNVHTSPVKVAPLSYASFFKWINNKSNGIPGYVVVDPVTMDANYTELSEGMIYVPSAFFSEDLERHIRMKYLTTIFDTPHFEVDEEGNPWYVAPVIKKTIGLFGGKKVTGAILVNPITGEMTKYKLADVPSWVDVVYGGNYITEQYNNYAQLQKGFLNSVIGQNGCRKVTEDSEESTSDYGYIAIGDDIYIYTGVTSVNGDSSNIGFIIANERTGQTKFIEASGADEFSAMSAAEGEVQEKGYEASFPSLITIDDIPTYIMVLKDKSGLVKMYACVNVSQYNIVATATTQEKCIENYKNLLSGNISLDEANNDSSEATTSETIDESLYTETEITITKMQTIDNNGNTYLYIVDQNNNIYNAKYTDVLDMLLVNVGDTVKLRIYEDKFLMAE</sequence>
<evidence type="ECO:0000256" key="1">
    <source>
        <dbReference type="SAM" id="Phobius"/>
    </source>
</evidence>
<keyword evidence="1" id="KW-1133">Transmembrane helix</keyword>
<evidence type="ECO:0008006" key="4">
    <source>
        <dbReference type="Google" id="ProtNLM"/>
    </source>
</evidence>
<evidence type="ECO:0000313" key="2">
    <source>
        <dbReference type="EMBL" id="SDN09913.1"/>
    </source>
</evidence>
<feature type="transmembrane region" description="Helical" evidence="1">
    <location>
        <begin position="37"/>
        <end position="65"/>
    </location>
</feature>
<reference evidence="3" key="1">
    <citation type="submission" date="2016-10" db="EMBL/GenBank/DDBJ databases">
        <authorList>
            <person name="Varghese N."/>
            <person name="Submissions S."/>
        </authorList>
    </citation>
    <scope>NUCLEOTIDE SEQUENCE [LARGE SCALE GENOMIC DNA]</scope>
    <source>
        <strain evidence="3">M83</strain>
    </source>
</reference>